<evidence type="ECO:0000313" key="11">
    <source>
        <dbReference type="EMBL" id="REC53836.1"/>
    </source>
</evidence>
<evidence type="ECO:0000256" key="9">
    <source>
        <dbReference type="RuleBase" id="RU369079"/>
    </source>
</evidence>
<keyword evidence="5 9" id="KW-0812">Transmembrane</keyword>
<dbReference type="GO" id="GO:0022857">
    <property type="term" value="F:transmembrane transporter activity"/>
    <property type="evidence" value="ECO:0007669"/>
    <property type="project" value="UniProtKB-UniRule"/>
</dbReference>
<evidence type="ECO:0000256" key="8">
    <source>
        <dbReference type="ARBA" id="ARBA00038436"/>
    </source>
</evidence>
<dbReference type="EMBL" id="QOHR01000044">
    <property type="protein sequence ID" value="REC53836.1"/>
    <property type="molecule type" value="Genomic_DNA"/>
</dbReference>
<evidence type="ECO:0000256" key="1">
    <source>
        <dbReference type="ARBA" id="ARBA00004429"/>
    </source>
</evidence>
<protein>
    <recommendedName>
        <fullName evidence="9">TRAP transporter small permease protein</fullName>
    </recommendedName>
</protein>
<dbReference type="GO" id="GO:0015740">
    <property type="term" value="P:C4-dicarboxylate transport"/>
    <property type="evidence" value="ECO:0007669"/>
    <property type="project" value="TreeGrafter"/>
</dbReference>
<feature type="transmembrane region" description="Helical" evidence="9">
    <location>
        <begin position="95"/>
        <end position="115"/>
    </location>
</feature>
<evidence type="ECO:0000256" key="2">
    <source>
        <dbReference type="ARBA" id="ARBA00022448"/>
    </source>
</evidence>
<evidence type="ECO:0000256" key="6">
    <source>
        <dbReference type="ARBA" id="ARBA00022989"/>
    </source>
</evidence>
<feature type="transmembrane region" description="Helical" evidence="9">
    <location>
        <begin position="52"/>
        <end position="75"/>
    </location>
</feature>
<proteinExistence type="inferred from homology"/>
<feature type="transmembrane region" description="Helical" evidence="9">
    <location>
        <begin position="135"/>
        <end position="158"/>
    </location>
</feature>
<comment type="similarity">
    <text evidence="8 9">Belongs to the TRAP transporter small permease family.</text>
</comment>
<keyword evidence="7 9" id="KW-0472">Membrane</keyword>
<evidence type="ECO:0000256" key="4">
    <source>
        <dbReference type="ARBA" id="ARBA00022519"/>
    </source>
</evidence>
<dbReference type="AlphaFoldDB" id="A0A3D9BK59"/>
<keyword evidence="6 9" id="KW-1133">Transmembrane helix</keyword>
<evidence type="ECO:0000313" key="12">
    <source>
        <dbReference type="Proteomes" id="UP000257131"/>
    </source>
</evidence>
<comment type="subunit">
    <text evidence="9">The complex comprises the extracytoplasmic solute receptor protein and the two transmembrane proteins.</text>
</comment>
<dbReference type="PANTHER" id="PTHR35011:SF10">
    <property type="entry name" value="TRAP TRANSPORTER SMALL PERMEASE PROTEIN"/>
    <property type="match status" value="1"/>
</dbReference>
<comment type="subcellular location">
    <subcellularLocation>
        <location evidence="1 9">Cell inner membrane</location>
        <topology evidence="1 9">Multi-pass membrane protein</topology>
    </subcellularLocation>
</comment>
<dbReference type="Pfam" id="PF04290">
    <property type="entry name" value="DctQ"/>
    <property type="match status" value="1"/>
</dbReference>
<feature type="domain" description="Tripartite ATP-independent periplasmic transporters DctQ component" evidence="10">
    <location>
        <begin position="50"/>
        <end position="166"/>
    </location>
</feature>
<dbReference type="RefSeq" id="WP_115982001.1">
    <property type="nucleotide sequence ID" value="NZ_QOHR01000044.1"/>
</dbReference>
<keyword evidence="2 9" id="KW-0813">Transport</keyword>
<evidence type="ECO:0000256" key="3">
    <source>
        <dbReference type="ARBA" id="ARBA00022475"/>
    </source>
</evidence>
<dbReference type="PANTHER" id="PTHR35011">
    <property type="entry name" value="2,3-DIKETO-L-GULONATE TRAP TRANSPORTER SMALL PERMEASE PROTEIN YIAM"/>
    <property type="match status" value="1"/>
</dbReference>
<dbReference type="InterPro" id="IPR007387">
    <property type="entry name" value="TRAP_DctQ"/>
</dbReference>
<feature type="transmembrane region" description="Helical" evidence="9">
    <location>
        <begin position="12"/>
        <end position="32"/>
    </location>
</feature>
<sequence length="191" mass="19578">MRRTLDRLYDGALWLAAVTFALIAALVLVQILGRLADRAARAMDLPPPGITIPSLAEFGAFLFAGAVFLGLAGTLQAGGHVRVKLLVRALPEAPARWLGAVVSAAAAALAGFATWSSALQALDSLRFNSVSYGVVPIPLAIPQGVMTLGLALLAVALVDSAVTLARGGTPAYRASEARTEADTEASTGESA</sequence>
<accession>A0A3D9BK59</accession>
<keyword evidence="4 9" id="KW-0997">Cell inner membrane</keyword>
<dbReference type="Proteomes" id="UP000257131">
    <property type="component" value="Unassembled WGS sequence"/>
</dbReference>
<keyword evidence="12" id="KW-1185">Reference proteome</keyword>
<evidence type="ECO:0000259" key="10">
    <source>
        <dbReference type="Pfam" id="PF04290"/>
    </source>
</evidence>
<dbReference type="InterPro" id="IPR055348">
    <property type="entry name" value="DctQ"/>
</dbReference>
<name>A0A3D9BK59_9RHOB</name>
<evidence type="ECO:0000256" key="7">
    <source>
        <dbReference type="ARBA" id="ARBA00023136"/>
    </source>
</evidence>
<comment type="function">
    <text evidence="9">Part of the tripartite ATP-independent periplasmic (TRAP) transport system.</text>
</comment>
<dbReference type="GO" id="GO:0005886">
    <property type="term" value="C:plasma membrane"/>
    <property type="evidence" value="ECO:0007669"/>
    <property type="project" value="UniProtKB-SubCell"/>
</dbReference>
<reference evidence="11 12" key="1">
    <citation type="journal article" date="2017" name="Int. J. Syst. Evol. Microbiol.">
        <title>Rhodosalinus sediminis gen. nov., sp. nov., isolated from marine saltern.</title>
        <authorList>
            <person name="Guo L.Y."/>
            <person name="Ling S.K."/>
            <person name="Li C.M."/>
            <person name="Chen G.J."/>
            <person name="Du Z.J."/>
        </authorList>
    </citation>
    <scope>NUCLEOTIDE SEQUENCE [LARGE SCALE GENOMIC DNA]</scope>
    <source>
        <strain evidence="11 12">WDN1C137</strain>
    </source>
</reference>
<organism evidence="11 12">
    <name type="scientific">Rhodosalinus sediminis</name>
    <dbReference type="NCBI Taxonomy" id="1940533"/>
    <lineage>
        <taxon>Bacteria</taxon>
        <taxon>Pseudomonadati</taxon>
        <taxon>Pseudomonadota</taxon>
        <taxon>Alphaproteobacteria</taxon>
        <taxon>Rhodobacterales</taxon>
        <taxon>Paracoccaceae</taxon>
        <taxon>Rhodosalinus</taxon>
    </lineage>
</organism>
<evidence type="ECO:0000256" key="5">
    <source>
        <dbReference type="ARBA" id="ARBA00022692"/>
    </source>
</evidence>
<comment type="caution">
    <text evidence="11">The sequence shown here is derived from an EMBL/GenBank/DDBJ whole genome shotgun (WGS) entry which is preliminary data.</text>
</comment>
<gene>
    <name evidence="11" type="ORF">DRV84_14590</name>
</gene>
<keyword evidence="3" id="KW-1003">Cell membrane</keyword>